<dbReference type="InterPro" id="IPR021858">
    <property type="entry name" value="Fun_TF"/>
</dbReference>
<dbReference type="Proteomes" id="UP000536711">
    <property type="component" value="Unassembled WGS sequence"/>
</dbReference>
<feature type="region of interest" description="Disordered" evidence="3">
    <location>
        <begin position="1"/>
        <end position="65"/>
    </location>
</feature>
<gene>
    <name evidence="4" type="ORF">FACUT_6812</name>
</gene>
<dbReference type="AlphaFoldDB" id="A0A8H4NL83"/>
<proteinExistence type="predicted"/>
<evidence type="ECO:0000313" key="5">
    <source>
        <dbReference type="Proteomes" id="UP000536711"/>
    </source>
</evidence>
<keyword evidence="2" id="KW-0539">Nucleus</keyword>
<dbReference type="PANTHER" id="PTHR37534">
    <property type="entry name" value="TRANSCRIPTIONAL ACTIVATOR PROTEIN UGA3"/>
    <property type="match status" value="1"/>
</dbReference>
<comment type="caution">
    <text evidence="4">The sequence shown here is derived from an EMBL/GenBank/DDBJ whole genome shotgun (WGS) entry which is preliminary data.</text>
</comment>
<evidence type="ECO:0000256" key="2">
    <source>
        <dbReference type="ARBA" id="ARBA00023242"/>
    </source>
</evidence>
<evidence type="ECO:0000256" key="3">
    <source>
        <dbReference type="SAM" id="MobiDB-lite"/>
    </source>
</evidence>
<dbReference type="OrthoDB" id="5071369at2759"/>
<keyword evidence="5" id="KW-1185">Reference proteome</keyword>
<feature type="compositionally biased region" description="Low complexity" evidence="3">
    <location>
        <begin position="42"/>
        <end position="65"/>
    </location>
</feature>
<dbReference type="GO" id="GO:0005634">
    <property type="term" value="C:nucleus"/>
    <property type="evidence" value="ECO:0007669"/>
    <property type="project" value="UniProtKB-SubCell"/>
</dbReference>
<sequence>MGIESSMSSQEAIHTLSEVVNGRHESEPVEEISPVAVFEDQASPTSDSAPCDASPASPTASNNALANSVSGLPEFDMSYLDGTSQVSDIGEILLDLSASSAADILPSNYDPASSELFPSLFPSISSYPPSLDSTSKLALQFFIDHTTQLILCEKPGISNIWRGVVLQLAHSDELVMDGILAAGSVHMLPNITQDSTMMRQPNSYLSKALKGVKRELEDWRKNDVKTATQTSRLMLVMSLLTIRELLAGNQFGTLDVHLRGIQPIARVLASQYNGKDTEVAANLLELNACLQFISCLRFLGNDKRDLYSLLSMIQEGRLELLKSQETFGTSFGCTLDLLEMLPALHRFYSSRELEISSGRDLGCTSAFRSLLNKISLWQPAPLDFDVSVHRHTGAWWNEVGGYVGDLGKTIWQDAQRPSTATLANQQAMVSSALVYKNVFILFLYSAYLRIPADFHRLSSAVEPYVDESLGYLEEISGGTWANACWWVTIVIGSFTSTVEQRARLQQILQSSTFHVPLVDSGLKLLTSIWEAPERNFGFQGIFNYSELNGSICFG</sequence>
<evidence type="ECO:0000313" key="4">
    <source>
        <dbReference type="EMBL" id="KAF4435961.1"/>
    </source>
</evidence>
<dbReference type="Pfam" id="PF11951">
    <property type="entry name" value="Fungal_trans_2"/>
    <property type="match status" value="1"/>
</dbReference>
<name>A0A8H4NL83_9HYPO</name>
<evidence type="ECO:0000256" key="1">
    <source>
        <dbReference type="ARBA" id="ARBA00004123"/>
    </source>
</evidence>
<reference evidence="4 5" key="1">
    <citation type="submission" date="2020-01" db="EMBL/GenBank/DDBJ databases">
        <title>Identification and distribution of gene clusters putatively required for synthesis of sphingolipid metabolism inhibitors in phylogenetically diverse species of the filamentous fungus Fusarium.</title>
        <authorList>
            <person name="Kim H.-S."/>
            <person name="Busman M."/>
            <person name="Brown D.W."/>
            <person name="Divon H."/>
            <person name="Uhlig S."/>
            <person name="Proctor R.H."/>
        </authorList>
    </citation>
    <scope>NUCLEOTIDE SEQUENCE [LARGE SCALE GENOMIC DNA]</scope>
    <source>
        <strain evidence="4 5">NRRL 13308</strain>
    </source>
</reference>
<accession>A0A8H4NL83</accession>
<feature type="compositionally biased region" description="Polar residues" evidence="3">
    <location>
        <begin position="1"/>
        <end position="12"/>
    </location>
</feature>
<protein>
    <submittedName>
        <fullName evidence="4">Uncharacterized protein</fullName>
    </submittedName>
</protein>
<organism evidence="4 5">
    <name type="scientific">Fusarium acutatum</name>
    <dbReference type="NCBI Taxonomy" id="78861"/>
    <lineage>
        <taxon>Eukaryota</taxon>
        <taxon>Fungi</taxon>
        <taxon>Dikarya</taxon>
        <taxon>Ascomycota</taxon>
        <taxon>Pezizomycotina</taxon>
        <taxon>Sordariomycetes</taxon>
        <taxon>Hypocreomycetidae</taxon>
        <taxon>Hypocreales</taxon>
        <taxon>Nectriaceae</taxon>
        <taxon>Fusarium</taxon>
        <taxon>Fusarium fujikuroi species complex</taxon>
    </lineage>
</organism>
<comment type="subcellular location">
    <subcellularLocation>
        <location evidence="1">Nucleus</location>
    </subcellularLocation>
</comment>
<dbReference type="EMBL" id="JAADJF010000161">
    <property type="protein sequence ID" value="KAF4435961.1"/>
    <property type="molecule type" value="Genomic_DNA"/>
</dbReference>
<dbReference type="PANTHER" id="PTHR37534:SF46">
    <property type="entry name" value="ZN(II)2CYS6 TRANSCRIPTION FACTOR (EUROFUNG)"/>
    <property type="match status" value="1"/>
</dbReference>